<dbReference type="EMBL" id="CP013125">
    <property type="protein sequence ID" value="ALN21731.1"/>
    <property type="molecule type" value="Genomic_DNA"/>
</dbReference>
<accession>A0ABM5W3A6</accession>
<dbReference type="Proteomes" id="UP000028530">
    <property type="component" value="Plasmid pPME5"/>
</dbReference>
<dbReference type="InterPro" id="IPR025109">
    <property type="entry name" value="DUF4031"/>
</dbReference>
<dbReference type="GeneID" id="57608947"/>
<evidence type="ECO:0000313" key="2">
    <source>
        <dbReference type="EMBL" id="ALN21731.1"/>
    </source>
</evidence>
<name>A0ABM5W3A6_ECTME</name>
<dbReference type="Pfam" id="PF13223">
    <property type="entry name" value="DUF4031"/>
    <property type="match status" value="1"/>
</dbReference>
<keyword evidence="3" id="KW-1185">Reference proteome</keyword>
<keyword evidence="2" id="KW-0614">Plasmid</keyword>
<dbReference type="RefSeq" id="WP_017362436.1">
    <property type="nucleotide sequence ID" value="NZ_CP013125.1"/>
</dbReference>
<geneLocation type="plasmid" evidence="3"/>
<feature type="domain" description="DUF4031" evidence="1">
    <location>
        <begin position="3"/>
        <end position="85"/>
    </location>
</feature>
<evidence type="ECO:0000313" key="3">
    <source>
        <dbReference type="Proteomes" id="UP000028530"/>
    </source>
</evidence>
<reference evidence="2 3" key="1">
    <citation type="submission" date="2015-11" db="EMBL/GenBank/DDBJ databases">
        <authorList>
            <person name="Chong T.M."/>
            <person name="Chan K.G."/>
            <person name="Dessaux Y."/>
        </authorList>
    </citation>
    <scope>NUCLEOTIDE SEQUENCE [LARGE SCALE GENOMIC DNA]</scope>
    <source>
        <strain evidence="2 3">S5.2</strain>
        <plasmid evidence="3">Plasmid</plasmid>
    </source>
</reference>
<proteinExistence type="predicted"/>
<protein>
    <recommendedName>
        <fullName evidence="1">DUF4031 domain-containing protein</fullName>
    </recommendedName>
</protein>
<gene>
    <name evidence="2" type="ORF">DW68_023915</name>
</gene>
<sequence length="108" mass="12272">MAVYVDDMHLTEAGRYRRMKMSHMIADTEDELLEMADRIGVLRKWHQYPGTAKSHFDICMSKRALAVAAGATEIPMRRTGEIVRAKREKMLAESVVHGEGCPSPIAWR</sequence>
<organism evidence="2 3">
    <name type="scientific">Ectopseudomonas mendocina S5.2</name>
    <dbReference type="NCBI Taxonomy" id="1225174"/>
    <lineage>
        <taxon>Bacteria</taxon>
        <taxon>Pseudomonadati</taxon>
        <taxon>Pseudomonadota</taxon>
        <taxon>Gammaproteobacteria</taxon>
        <taxon>Pseudomonadales</taxon>
        <taxon>Pseudomonadaceae</taxon>
        <taxon>Ectopseudomonas</taxon>
    </lineage>
</organism>
<evidence type="ECO:0000259" key="1">
    <source>
        <dbReference type="Pfam" id="PF13223"/>
    </source>
</evidence>